<dbReference type="CDD" id="cd00067">
    <property type="entry name" value="GAL4"/>
    <property type="match status" value="1"/>
</dbReference>
<evidence type="ECO:0000256" key="1">
    <source>
        <dbReference type="ARBA" id="ARBA00022723"/>
    </source>
</evidence>
<evidence type="ECO:0000256" key="4">
    <source>
        <dbReference type="ARBA" id="ARBA00023125"/>
    </source>
</evidence>
<keyword evidence="10" id="KW-1185">Reference proteome</keyword>
<keyword evidence="3" id="KW-0805">Transcription regulation</keyword>
<dbReference type="Pfam" id="PF11951">
    <property type="entry name" value="Fungal_trans_2"/>
    <property type="match status" value="1"/>
</dbReference>
<dbReference type="InterPro" id="IPR052360">
    <property type="entry name" value="Transcr_Regulatory_Proteins"/>
</dbReference>
<feature type="domain" description="Zn(2)-C6 fungal-type" evidence="8">
    <location>
        <begin position="47"/>
        <end position="75"/>
    </location>
</feature>
<organism evidence="9 10">
    <name type="scientific">Phyllosticta citrichinensis</name>
    <dbReference type="NCBI Taxonomy" id="1130410"/>
    <lineage>
        <taxon>Eukaryota</taxon>
        <taxon>Fungi</taxon>
        <taxon>Dikarya</taxon>
        <taxon>Ascomycota</taxon>
        <taxon>Pezizomycotina</taxon>
        <taxon>Dothideomycetes</taxon>
        <taxon>Dothideomycetes incertae sedis</taxon>
        <taxon>Botryosphaeriales</taxon>
        <taxon>Phyllostictaceae</taxon>
        <taxon>Phyllosticta</taxon>
    </lineage>
</organism>
<evidence type="ECO:0000256" key="2">
    <source>
        <dbReference type="ARBA" id="ARBA00022833"/>
    </source>
</evidence>
<comment type="caution">
    <text evidence="9">The sequence shown here is derived from an EMBL/GenBank/DDBJ whole genome shotgun (WGS) entry which is preliminary data.</text>
</comment>
<dbReference type="InterPro" id="IPR001138">
    <property type="entry name" value="Zn2Cys6_DnaBD"/>
</dbReference>
<dbReference type="PANTHER" id="PTHR36206:SF13">
    <property type="entry name" value="TRANSCRIPTIONAL REGULATORY PROTEIN MOC3"/>
    <property type="match status" value="1"/>
</dbReference>
<keyword evidence="6" id="KW-0539">Nucleus</keyword>
<keyword evidence="2" id="KW-0862">Zinc</keyword>
<evidence type="ECO:0000313" key="10">
    <source>
        <dbReference type="Proteomes" id="UP001456524"/>
    </source>
</evidence>
<dbReference type="Pfam" id="PF00172">
    <property type="entry name" value="Zn_clus"/>
    <property type="match status" value="1"/>
</dbReference>
<accession>A0ABR1Y5F6</accession>
<evidence type="ECO:0000256" key="3">
    <source>
        <dbReference type="ARBA" id="ARBA00023015"/>
    </source>
</evidence>
<dbReference type="PROSITE" id="PS00463">
    <property type="entry name" value="ZN2_CY6_FUNGAL_1"/>
    <property type="match status" value="1"/>
</dbReference>
<dbReference type="EMBL" id="JBBWUH010000001">
    <property type="protein sequence ID" value="KAK8177093.1"/>
    <property type="molecule type" value="Genomic_DNA"/>
</dbReference>
<name>A0ABR1Y5F6_9PEZI</name>
<dbReference type="SUPFAM" id="SSF57701">
    <property type="entry name" value="Zn2/Cys6 DNA-binding domain"/>
    <property type="match status" value="1"/>
</dbReference>
<dbReference type="PROSITE" id="PS50048">
    <property type="entry name" value="ZN2_CY6_FUNGAL_2"/>
    <property type="match status" value="1"/>
</dbReference>
<protein>
    <recommendedName>
        <fullName evidence="8">Zn(2)-C6 fungal-type domain-containing protein</fullName>
    </recommendedName>
</protein>
<proteinExistence type="predicted"/>
<reference evidence="9 10" key="1">
    <citation type="journal article" date="2022" name="G3 (Bethesda)">
        <title>Enemy or ally: a genomic approach to elucidate the lifestyle of Phyllosticta citrichinaensis.</title>
        <authorList>
            <person name="Buijs V.A."/>
            <person name="Groenewald J.Z."/>
            <person name="Haridas S."/>
            <person name="LaButti K.M."/>
            <person name="Lipzen A."/>
            <person name="Martin F.M."/>
            <person name="Barry K."/>
            <person name="Grigoriev I.V."/>
            <person name="Crous P.W."/>
            <person name="Seidl M.F."/>
        </authorList>
    </citation>
    <scope>NUCLEOTIDE SEQUENCE [LARGE SCALE GENOMIC DNA]</scope>
    <source>
        <strain evidence="9 10">CBS 129764</strain>
    </source>
</reference>
<feature type="region of interest" description="Disordered" evidence="7">
    <location>
        <begin position="1"/>
        <end position="41"/>
    </location>
</feature>
<keyword evidence="4" id="KW-0238">DNA-binding</keyword>
<feature type="compositionally biased region" description="Polar residues" evidence="7">
    <location>
        <begin position="1"/>
        <end position="26"/>
    </location>
</feature>
<evidence type="ECO:0000256" key="6">
    <source>
        <dbReference type="ARBA" id="ARBA00023242"/>
    </source>
</evidence>
<evidence type="ECO:0000256" key="7">
    <source>
        <dbReference type="SAM" id="MobiDB-lite"/>
    </source>
</evidence>
<dbReference type="InterPro" id="IPR036864">
    <property type="entry name" value="Zn2-C6_fun-type_DNA-bd_sf"/>
</dbReference>
<dbReference type="SMART" id="SM00066">
    <property type="entry name" value="GAL4"/>
    <property type="match status" value="1"/>
</dbReference>
<keyword evidence="1" id="KW-0479">Metal-binding</keyword>
<evidence type="ECO:0000259" key="8">
    <source>
        <dbReference type="PROSITE" id="PS50048"/>
    </source>
</evidence>
<sequence length="652" mass="73386">MGDAFSNNSFQSGSPERNIVLQNDSVQHVRRDKPKSSRTSTQKVRTGCVTCKKRHIKCDEAKPHCGNCISSRRHCEGYVVGLNKKKHAGPVQLCWDSKQTVHVAAPRLQHQPNPDFLDFRDCTSMLYFQEFVGLLQGSWNNAASCGDLWAVVLPQVARSNATIRYAAMAIGSLSKWHQQSHHKSLRAVSTPTSQTRGEDAYYFHAVAYYCHALKMQSQQASVQDAVFLSVLSVYFEILRGNRKAALDHVNHGMALLLAVLTDRNSDHHITNLAPNPRPLLAAVADIFTNLAIQARTILRGRFGHGSPLPHLTKGLRNKQQTMESFMILLSRVQRPYATASDIPAAFTSLDEFEQRLTAARRDSTTMLMIMAEAIQKSGLSGSATKPVLQRAEPFDIQVSKLYKDLFDNPKLHAWCEPARQHTQVLEAAFMPLFHRIVLTEGEEEGDTRSGSSPAYLKALHLRMQYLSTTLFEDPPQYITVETVSALTPAFREYLSLARMALRAAADIAHNPARALSLQCSLAWHLLMLALFCRDPPTRDDAVALLRDYPGQDGLWNTRALYAVALRNRAVERANAFEGTPTEQWQRLWRRELLFEDAGERILFRFLEKDATTGKWEWVEEAAEVPLETEVVRWERQPLTGSGGLFMVDIYSS</sequence>
<dbReference type="Gene3D" id="4.10.240.10">
    <property type="entry name" value="Zn(2)-C6 fungal-type DNA-binding domain"/>
    <property type="match status" value="1"/>
</dbReference>
<dbReference type="PANTHER" id="PTHR36206">
    <property type="entry name" value="ASPERCRYPTIN BIOSYNTHESIS CLUSTER-SPECIFIC TRANSCRIPTION REGULATOR ATNN-RELATED"/>
    <property type="match status" value="1"/>
</dbReference>
<evidence type="ECO:0000313" key="9">
    <source>
        <dbReference type="EMBL" id="KAK8177093.1"/>
    </source>
</evidence>
<gene>
    <name evidence="9" type="ORF">IWX90DRAFT_474097</name>
</gene>
<dbReference type="InterPro" id="IPR021858">
    <property type="entry name" value="Fun_TF"/>
</dbReference>
<keyword evidence="5" id="KW-0804">Transcription</keyword>
<evidence type="ECO:0000256" key="5">
    <source>
        <dbReference type="ARBA" id="ARBA00023163"/>
    </source>
</evidence>
<dbReference type="Proteomes" id="UP001456524">
    <property type="component" value="Unassembled WGS sequence"/>
</dbReference>